<organism evidence="2 3">
    <name type="scientific">Streptomonospora wellingtoniae</name>
    <dbReference type="NCBI Taxonomy" id="3075544"/>
    <lineage>
        <taxon>Bacteria</taxon>
        <taxon>Bacillati</taxon>
        <taxon>Actinomycetota</taxon>
        <taxon>Actinomycetes</taxon>
        <taxon>Streptosporangiales</taxon>
        <taxon>Nocardiopsidaceae</taxon>
        <taxon>Streptomonospora</taxon>
    </lineage>
</organism>
<keyword evidence="3" id="KW-1185">Reference proteome</keyword>
<accession>A0ABU2KU95</accession>
<feature type="region of interest" description="Disordered" evidence="1">
    <location>
        <begin position="1"/>
        <end position="23"/>
    </location>
</feature>
<evidence type="ECO:0000313" key="3">
    <source>
        <dbReference type="Proteomes" id="UP001183226"/>
    </source>
</evidence>
<protein>
    <submittedName>
        <fullName evidence="2">Uncharacterized protein</fullName>
    </submittedName>
</protein>
<reference evidence="3" key="1">
    <citation type="submission" date="2023-07" db="EMBL/GenBank/DDBJ databases">
        <title>30 novel species of actinomycetes from the DSMZ collection.</title>
        <authorList>
            <person name="Nouioui I."/>
        </authorList>
    </citation>
    <scope>NUCLEOTIDE SEQUENCE [LARGE SCALE GENOMIC DNA]</scope>
    <source>
        <strain evidence="3">DSM 45055</strain>
    </source>
</reference>
<gene>
    <name evidence="2" type="ORF">RM446_12145</name>
</gene>
<evidence type="ECO:0000313" key="2">
    <source>
        <dbReference type="EMBL" id="MDT0302864.1"/>
    </source>
</evidence>
<dbReference type="EMBL" id="JAVREK010000011">
    <property type="protein sequence ID" value="MDT0302864.1"/>
    <property type="molecule type" value="Genomic_DNA"/>
</dbReference>
<proteinExistence type="predicted"/>
<dbReference type="RefSeq" id="WP_311545348.1">
    <property type="nucleotide sequence ID" value="NZ_JAVREK010000011.1"/>
</dbReference>
<sequence>MPPFKKRQPATVTNPGNPKRSHMVRFESGGTRAVCSCGWSAEATEAHEADHAATLHRHSAS</sequence>
<dbReference type="Proteomes" id="UP001183226">
    <property type="component" value="Unassembled WGS sequence"/>
</dbReference>
<name>A0ABU2KU95_9ACTN</name>
<evidence type="ECO:0000256" key="1">
    <source>
        <dbReference type="SAM" id="MobiDB-lite"/>
    </source>
</evidence>
<comment type="caution">
    <text evidence="2">The sequence shown here is derived from an EMBL/GenBank/DDBJ whole genome shotgun (WGS) entry which is preliminary data.</text>
</comment>